<keyword evidence="4" id="KW-0472">Membrane</keyword>
<dbReference type="AlphaFoldDB" id="A0A850R1R4"/>
<evidence type="ECO:0000256" key="1">
    <source>
        <dbReference type="ARBA" id="ARBA00006739"/>
    </source>
</evidence>
<dbReference type="Pfam" id="PF00535">
    <property type="entry name" value="Glycos_transf_2"/>
    <property type="match status" value="1"/>
</dbReference>
<sequence length="388" mass="44393">MSLLWLFGAIYSNHQLQNTSQADANSVQPSVEIFMSCFNEAKILERSVDYLEKLNYNNYKLILINDKSTDNTLEIMQQLAQTYSNIIILALKTNHGKANAMNVALKHCQSDYILCVDADSLIDPDALLYLTQTITADPKIAAVTGRPLVHNVSSIIGKLQYMEYALNIDFIKRSQSFFVNKINTVSGVLTIYDVLALRELGGWSSEAMTEDIDATWQFYDHHRSCGYDPRALCHIYVPESIRGFIKQRIRWARGSAEVLKKHFSLIPRMRGGQRFLALDMIVSDLWIVSVLYSFVSISFMAVSLKNLFFNINIIIIYFILTLIFYITSKVINRNNPKIKFPPYCALYIVIFFYAYWLNNIVITISALYHINDTVKFAAWGSSDRGKIN</sequence>
<dbReference type="PANTHER" id="PTHR43630:SF1">
    <property type="entry name" value="POLY-BETA-1,6-N-ACETYL-D-GLUCOSAMINE SYNTHASE"/>
    <property type="match status" value="1"/>
</dbReference>
<feature type="domain" description="Glycosyltransferase 2-like" evidence="5">
    <location>
        <begin position="33"/>
        <end position="192"/>
    </location>
</feature>
<dbReference type="SUPFAM" id="SSF53448">
    <property type="entry name" value="Nucleotide-diphospho-sugar transferases"/>
    <property type="match status" value="1"/>
</dbReference>
<accession>A0A850R1R4</accession>
<protein>
    <submittedName>
        <fullName evidence="6">Glycosyltransferase</fullName>
    </submittedName>
</protein>
<dbReference type="InterPro" id="IPR029044">
    <property type="entry name" value="Nucleotide-diphossugar_trans"/>
</dbReference>
<evidence type="ECO:0000313" key="7">
    <source>
        <dbReference type="Proteomes" id="UP000563523"/>
    </source>
</evidence>
<comment type="similarity">
    <text evidence="1">Belongs to the glycosyltransferase 2 family.</text>
</comment>
<comment type="caution">
    <text evidence="6">The sequence shown here is derived from an EMBL/GenBank/DDBJ whole genome shotgun (WGS) entry which is preliminary data.</text>
</comment>
<feature type="transmembrane region" description="Helical" evidence="4">
    <location>
        <begin position="275"/>
        <end position="295"/>
    </location>
</feature>
<evidence type="ECO:0000259" key="5">
    <source>
        <dbReference type="Pfam" id="PF00535"/>
    </source>
</evidence>
<evidence type="ECO:0000256" key="3">
    <source>
        <dbReference type="ARBA" id="ARBA00022679"/>
    </source>
</evidence>
<feature type="transmembrane region" description="Helical" evidence="4">
    <location>
        <begin position="307"/>
        <end position="328"/>
    </location>
</feature>
<gene>
    <name evidence="6" type="ORF">HU830_06830</name>
</gene>
<feature type="transmembrane region" description="Helical" evidence="4">
    <location>
        <begin position="340"/>
        <end position="357"/>
    </location>
</feature>
<name>A0A850R1R4_9LACO</name>
<proteinExistence type="inferred from homology"/>
<evidence type="ECO:0000313" key="6">
    <source>
        <dbReference type="EMBL" id="NVY96863.1"/>
    </source>
</evidence>
<dbReference type="GO" id="GO:0016757">
    <property type="term" value="F:glycosyltransferase activity"/>
    <property type="evidence" value="ECO:0007669"/>
    <property type="project" value="UniProtKB-KW"/>
</dbReference>
<keyword evidence="4" id="KW-1133">Transmembrane helix</keyword>
<reference evidence="6 7" key="1">
    <citation type="submission" date="2020-06" db="EMBL/GenBank/DDBJ databases">
        <authorList>
            <person name="Kang J."/>
        </authorList>
    </citation>
    <scope>NUCLEOTIDE SEQUENCE [LARGE SCALE GENOMIC DNA]</scope>
    <source>
        <strain evidence="6 7">DCY120</strain>
    </source>
</reference>
<evidence type="ECO:0000256" key="4">
    <source>
        <dbReference type="SAM" id="Phobius"/>
    </source>
</evidence>
<dbReference type="Gene3D" id="3.90.550.10">
    <property type="entry name" value="Spore Coat Polysaccharide Biosynthesis Protein SpsA, Chain A"/>
    <property type="match status" value="1"/>
</dbReference>
<dbReference type="CDD" id="cd06423">
    <property type="entry name" value="CESA_like"/>
    <property type="match status" value="1"/>
</dbReference>
<keyword evidence="7" id="KW-1185">Reference proteome</keyword>
<keyword evidence="2" id="KW-0328">Glycosyltransferase</keyword>
<dbReference type="InterPro" id="IPR001173">
    <property type="entry name" value="Glyco_trans_2-like"/>
</dbReference>
<keyword evidence="3 6" id="KW-0808">Transferase</keyword>
<evidence type="ECO:0000256" key="2">
    <source>
        <dbReference type="ARBA" id="ARBA00022676"/>
    </source>
</evidence>
<dbReference type="EMBL" id="JABZEC010000006">
    <property type="protein sequence ID" value="NVY96863.1"/>
    <property type="molecule type" value="Genomic_DNA"/>
</dbReference>
<dbReference type="PANTHER" id="PTHR43630">
    <property type="entry name" value="POLY-BETA-1,6-N-ACETYL-D-GLUCOSAMINE SYNTHASE"/>
    <property type="match status" value="1"/>
</dbReference>
<dbReference type="Proteomes" id="UP000563523">
    <property type="component" value="Unassembled WGS sequence"/>
</dbReference>
<keyword evidence="4" id="KW-0812">Transmembrane</keyword>
<organism evidence="6 7">
    <name type="scientific">Bombilactobacillus apium</name>
    <dbReference type="NCBI Taxonomy" id="2675299"/>
    <lineage>
        <taxon>Bacteria</taxon>
        <taxon>Bacillati</taxon>
        <taxon>Bacillota</taxon>
        <taxon>Bacilli</taxon>
        <taxon>Lactobacillales</taxon>
        <taxon>Lactobacillaceae</taxon>
        <taxon>Bombilactobacillus</taxon>
    </lineage>
</organism>